<comment type="caution">
    <text evidence="4">The sequence shown here is derived from an EMBL/GenBank/DDBJ whole genome shotgun (WGS) entry which is preliminary data.</text>
</comment>
<dbReference type="InterPro" id="IPR050245">
    <property type="entry name" value="PrsA_foldase"/>
</dbReference>
<evidence type="ECO:0000256" key="2">
    <source>
        <dbReference type="SAM" id="MobiDB-lite"/>
    </source>
</evidence>
<dbReference type="EMBL" id="JBHMAG010000019">
    <property type="protein sequence ID" value="MFB9755922.1"/>
    <property type="molecule type" value="Genomic_DNA"/>
</dbReference>
<dbReference type="PANTHER" id="PTHR47245:SF2">
    <property type="entry name" value="PEPTIDYL-PROLYL CIS-TRANS ISOMERASE HP_0175-RELATED"/>
    <property type="match status" value="1"/>
</dbReference>
<dbReference type="Proteomes" id="UP001589619">
    <property type="component" value="Unassembled WGS sequence"/>
</dbReference>
<dbReference type="EC" id="5.2.1.8" evidence="4"/>
<organism evidence="4 5">
    <name type="scientific">Paenibacillus hodogayensis</name>
    <dbReference type="NCBI Taxonomy" id="279208"/>
    <lineage>
        <taxon>Bacteria</taxon>
        <taxon>Bacillati</taxon>
        <taxon>Bacillota</taxon>
        <taxon>Bacilli</taxon>
        <taxon>Bacillales</taxon>
        <taxon>Paenibacillaceae</taxon>
        <taxon>Paenibacillus</taxon>
    </lineage>
</organism>
<gene>
    <name evidence="4" type="ORF">ACFFNY_30440</name>
</gene>
<protein>
    <submittedName>
        <fullName evidence="4">Peptidylprolyl isomerase</fullName>
        <ecNumber evidence="4">5.2.1.8</ecNumber>
    </submittedName>
</protein>
<dbReference type="Pfam" id="PF13616">
    <property type="entry name" value="Rotamase_3"/>
    <property type="match status" value="1"/>
</dbReference>
<feature type="compositionally biased region" description="Low complexity" evidence="2">
    <location>
        <begin position="338"/>
        <end position="354"/>
    </location>
</feature>
<name>A0ABV5W5S8_9BACL</name>
<feature type="region of interest" description="Disordered" evidence="2">
    <location>
        <begin position="330"/>
        <end position="364"/>
    </location>
</feature>
<dbReference type="GO" id="GO:0003755">
    <property type="term" value="F:peptidyl-prolyl cis-trans isomerase activity"/>
    <property type="evidence" value="ECO:0007669"/>
    <property type="project" value="UniProtKB-EC"/>
</dbReference>
<dbReference type="PROSITE" id="PS51257">
    <property type="entry name" value="PROKAR_LIPOPROTEIN"/>
    <property type="match status" value="1"/>
</dbReference>
<reference evidence="4 5" key="1">
    <citation type="submission" date="2024-09" db="EMBL/GenBank/DDBJ databases">
        <authorList>
            <person name="Sun Q."/>
            <person name="Mori K."/>
        </authorList>
    </citation>
    <scope>NUCLEOTIDE SEQUENCE [LARGE SCALE GENOMIC DNA]</scope>
    <source>
        <strain evidence="4 5">JCM 12520</strain>
    </source>
</reference>
<keyword evidence="5" id="KW-1185">Reference proteome</keyword>
<dbReference type="InterPro" id="IPR046357">
    <property type="entry name" value="PPIase_dom_sf"/>
</dbReference>
<keyword evidence="1" id="KW-0697">Rotamase</keyword>
<dbReference type="Gene3D" id="3.10.50.40">
    <property type="match status" value="1"/>
</dbReference>
<accession>A0ABV5W5S8</accession>
<keyword evidence="1 4" id="KW-0413">Isomerase</keyword>
<sequence>MLPIKRSKTARRLSIVLAAFIVAAVALTGCGKDKENKNSAGGTTAGSTEVVATYKDGKVTRGEYDSFVGSVKFFNPMYAQFETDPMFQDYMMKQLIAFKVLGAKADEQSKKDAETKTKQQLDEINQYFVQQSGDKNALDAQLKSANISQSDINDYILKSLLVLGDAEKKVTDDQVKAKYEENAKANAYTIATVSHVLVALKDQNQDKDIRTKEEALKRAQEVKQKLDGGADFAAIAKEYSDDGGSKENGGKYENEEVGRWVEGFKKAAIELPIGKISDPVETEFGYHVMKVESRSSKTIDEVKGEIKSELAETEVSNFIEKDLPAMIENIDKDKLPKAEAPPAAPNAGTTPPATSDNGQQPAAK</sequence>
<evidence type="ECO:0000259" key="3">
    <source>
        <dbReference type="PROSITE" id="PS50198"/>
    </source>
</evidence>
<evidence type="ECO:0000313" key="5">
    <source>
        <dbReference type="Proteomes" id="UP001589619"/>
    </source>
</evidence>
<feature type="compositionally biased region" description="Polar residues" evidence="2">
    <location>
        <begin position="355"/>
        <end position="364"/>
    </location>
</feature>
<dbReference type="RefSeq" id="WP_344915463.1">
    <property type="nucleotide sequence ID" value="NZ_BAAAYO010000015.1"/>
</dbReference>
<evidence type="ECO:0000313" key="4">
    <source>
        <dbReference type="EMBL" id="MFB9755922.1"/>
    </source>
</evidence>
<dbReference type="InterPro" id="IPR000297">
    <property type="entry name" value="PPIase_PpiC"/>
</dbReference>
<dbReference type="SUPFAM" id="SSF109998">
    <property type="entry name" value="Triger factor/SurA peptide-binding domain-like"/>
    <property type="match status" value="1"/>
</dbReference>
<dbReference type="InterPro" id="IPR027304">
    <property type="entry name" value="Trigger_fact/SurA_dom_sf"/>
</dbReference>
<proteinExistence type="predicted"/>
<feature type="domain" description="PpiC" evidence="3">
    <location>
        <begin position="193"/>
        <end position="293"/>
    </location>
</feature>
<dbReference type="PROSITE" id="PS50198">
    <property type="entry name" value="PPIC_PPIASE_2"/>
    <property type="match status" value="1"/>
</dbReference>
<dbReference type="PANTHER" id="PTHR47245">
    <property type="entry name" value="PEPTIDYLPROLYL ISOMERASE"/>
    <property type="match status" value="1"/>
</dbReference>
<dbReference type="SUPFAM" id="SSF54534">
    <property type="entry name" value="FKBP-like"/>
    <property type="match status" value="1"/>
</dbReference>
<evidence type="ECO:0000256" key="1">
    <source>
        <dbReference type="PROSITE-ProRule" id="PRU00278"/>
    </source>
</evidence>